<dbReference type="AlphaFoldDB" id="A0A4U5NUJ1"/>
<reference evidence="7 8" key="2">
    <citation type="journal article" date="2019" name="G3 (Bethesda)">
        <title>Hybrid Assembly of the Genome of the Entomopathogenic Nematode Steinernema carpocapsae Identifies the X-Chromosome.</title>
        <authorList>
            <person name="Serra L."/>
            <person name="Macchietto M."/>
            <person name="Macias-Munoz A."/>
            <person name="McGill C.J."/>
            <person name="Rodriguez I.M."/>
            <person name="Rodriguez B."/>
            <person name="Murad R."/>
            <person name="Mortazavi A."/>
        </authorList>
    </citation>
    <scope>NUCLEOTIDE SEQUENCE [LARGE SCALE GENOMIC DNA]</scope>
    <source>
        <strain evidence="7 8">ALL</strain>
    </source>
</reference>
<dbReference type="InterPro" id="IPR000276">
    <property type="entry name" value="GPCR_Rhodpsn"/>
</dbReference>
<dbReference type="Proteomes" id="UP000298663">
    <property type="component" value="Unassembled WGS sequence"/>
</dbReference>
<dbReference type="Pfam" id="PF00001">
    <property type="entry name" value="7tm_1"/>
    <property type="match status" value="1"/>
</dbReference>
<feature type="transmembrane region" description="Helical" evidence="5">
    <location>
        <begin position="306"/>
        <end position="328"/>
    </location>
</feature>
<accession>A0A4U5NUJ1</accession>
<keyword evidence="8" id="KW-1185">Reference proteome</keyword>
<dbReference type="OrthoDB" id="5797421at2759"/>
<comment type="subcellular location">
    <subcellularLocation>
        <location evidence="1">Membrane</location>
    </subcellularLocation>
</comment>
<feature type="transmembrane region" description="Helical" evidence="5">
    <location>
        <begin position="69"/>
        <end position="87"/>
    </location>
</feature>
<proteinExistence type="predicted"/>
<dbReference type="PANTHER" id="PTHR46709:SF7">
    <property type="entry name" value="G-PROTEIN COUPLED RECEPTORS FAMILY 1 PROFILE DOMAIN-CONTAINING PROTEIN"/>
    <property type="match status" value="1"/>
</dbReference>
<keyword evidence="2 5" id="KW-0812">Transmembrane</keyword>
<keyword evidence="3 5" id="KW-1133">Transmembrane helix</keyword>
<protein>
    <recommendedName>
        <fullName evidence="6">G-protein coupled receptors family 1 profile domain-containing protein</fullName>
    </recommendedName>
</protein>
<evidence type="ECO:0000313" key="7">
    <source>
        <dbReference type="EMBL" id="TKR86854.1"/>
    </source>
</evidence>
<feature type="transmembrane region" description="Helical" evidence="5">
    <location>
        <begin position="155"/>
        <end position="173"/>
    </location>
</feature>
<dbReference type="GO" id="GO:0016020">
    <property type="term" value="C:membrane"/>
    <property type="evidence" value="ECO:0007669"/>
    <property type="project" value="UniProtKB-SubCell"/>
</dbReference>
<evidence type="ECO:0000256" key="4">
    <source>
        <dbReference type="ARBA" id="ARBA00023136"/>
    </source>
</evidence>
<evidence type="ECO:0000256" key="5">
    <source>
        <dbReference type="SAM" id="Phobius"/>
    </source>
</evidence>
<dbReference type="PANTHER" id="PTHR46709">
    <property type="entry name" value="PROTEIN CBG23488-RELATED"/>
    <property type="match status" value="1"/>
</dbReference>
<keyword evidence="4 5" id="KW-0472">Membrane</keyword>
<evidence type="ECO:0000259" key="6">
    <source>
        <dbReference type="PROSITE" id="PS50262"/>
    </source>
</evidence>
<evidence type="ECO:0000256" key="1">
    <source>
        <dbReference type="ARBA" id="ARBA00004370"/>
    </source>
</evidence>
<feature type="domain" description="G-protein coupled receptors family 1 profile" evidence="6">
    <location>
        <begin position="49"/>
        <end position="329"/>
    </location>
</feature>
<dbReference type="SUPFAM" id="SSF81321">
    <property type="entry name" value="Family A G protein-coupled receptor-like"/>
    <property type="match status" value="1"/>
</dbReference>
<feature type="transmembrane region" description="Helical" evidence="5">
    <location>
        <begin position="32"/>
        <end position="57"/>
    </location>
</feature>
<feature type="transmembrane region" description="Helical" evidence="5">
    <location>
        <begin position="107"/>
        <end position="134"/>
    </location>
</feature>
<evidence type="ECO:0000313" key="8">
    <source>
        <dbReference type="Proteomes" id="UP000298663"/>
    </source>
</evidence>
<evidence type="ECO:0000256" key="3">
    <source>
        <dbReference type="ARBA" id="ARBA00022989"/>
    </source>
</evidence>
<dbReference type="Gene3D" id="1.20.1070.10">
    <property type="entry name" value="Rhodopsin 7-helix transmembrane proteins"/>
    <property type="match status" value="1"/>
</dbReference>
<dbReference type="GO" id="GO:0004930">
    <property type="term" value="F:G protein-coupled receptor activity"/>
    <property type="evidence" value="ECO:0007669"/>
    <property type="project" value="InterPro"/>
</dbReference>
<dbReference type="InterPro" id="IPR017452">
    <property type="entry name" value="GPCR_Rhodpsn_7TM"/>
</dbReference>
<sequence>MTENLTLEEASAAQVLFDQCTFVDKDFLDQRFWLVAIFGSAISSISIVENAFLFAVFITSKHHRNSHSLYLLLLAFFDVFMSVSYVMLMSMKVFHQYTESIYLKNLWISYVAPMMAMSHIAMTASSFLIVFATVERYCITKASSYVEFLQSNRKCIALVGVLLGVISKGTIVFELKAEHNPSCIGAMNEFFLTVTDLVRNNRYYIVWRFWYRNLITILLPFFVLMAMNAQIVNELRKQAYDPLTAHFVDHQRQATHAKQRKARIRSATRTLVLVVLTYLLSNVLNVIITIWEHIDATTLFVDYTQFYVISVDAVSLLTIVACALRLPIYAGCQPLLRAEMWNFMKQLLKGHARKVLDRRTTLYDHSASAPSTGSTVLSSR</sequence>
<name>A0A4U5NUJ1_STECR</name>
<feature type="transmembrane region" description="Helical" evidence="5">
    <location>
        <begin position="270"/>
        <end position="294"/>
    </location>
</feature>
<reference evidence="7 8" key="1">
    <citation type="journal article" date="2015" name="Genome Biol.">
        <title>Comparative genomics of Steinernema reveals deeply conserved gene regulatory networks.</title>
        <authorList>
            <person name="Dillman A.R."/>
            <person name="Macchietto M."/>
            <person name="Porter C.F."/>
            <person name="Rogers A."/>
            <person name="Williams B."/>
            <person name="Antoshechkin I."/>
            <person name="Lee M.M."/>
            <person name="Goodwin Z."/>
            <person name="Lu X."/>
            <person name="Lewis E.E."/>
            <person name="Goodrich-Blair H."/>
            <person name="Stock S.P."/>
            <person name="Adams B.J."/>
            <person name="Sternberg P.W."/>
            <person name="Mortazavi A."/>
        </authorList>
    </citation>
    <scope>NUCLEOTIDE SEQUENCE [LARGE SCALE GENOMIC DNA]</scope>
    <source>
        <strain evidence="7 8">ALL</strain>
    </source>
</reference>
<evidence type="ECO:0000256" key="2">
    <source>
        <dbReference type="ARBA" id="ARBA00022692"/>
    </source>
</evidence>
<organism evidence="7 8">
    <name type="scientific">Steinernema carpocapsae</name>
    <name type="common">Entomopathogenic nematode</name>
    <dbReference type="NCBI Taxonomy" id="34508"/>
    <lineage>
        <taxon>Eukaryota</taxon>
        <taxon>Metazoa</taxon>
        <taxon>Ecdysozoa</taxon>
        <taxon>Nematoda</taxon>
        <taxon>Chromadorea</taxon>
        <taxon>Rhabditida</taxon>
        <taxon>Tylenchina</taxon>
        <taxon>Panagrolaimomorpha</taxon>
        <taxon>Strongyloidoidea</taxon>
        <taxon>Steinernematidae</taxon>
        <taxon>Steinernema</taxon>
    </lineage>
</organism>
<comment type="caution">
    <text evidence="7">The sequence shown here is derived from an EMBL/GenBank/DDBJ whole genome shotgun (WGS) entry which is preliminary data.</text>
</comment>
<dbReference type="PROSITE" id="PS50262">
    <property type="entry name" value="G_PROTEIN_RECEP_F1_2"/>
    <property type="match status" value="1"/>
</dbReference>
<feature type="transmembrane region" description="Helical" evidence="5">
    <location>
        <begin position="209"/>
        <end position="227"/>
    </location>
</feature>
<gene>
    <name evidence="7" type="ORF">L596_011363</name>
</gene>
<dbReference type="EMBL" id="AZBU02000003">
    <property type="protein sequence ID" value="TKR86854.1"/>
    <property type="molecule type" value="Genomic_DNA"/>
</dbReference>